<organism evidence="4 5">
    <name type="scientific">Cyphellophora attinorum</name>
    <dbReference type="NCBI Taxonomy" id="1664694"/>
    <lineage>
        <taxon>Eukaryota</taxon>
        <taxon>Fungi</taxon>
        <taxon>Dikarya</taxon>
        <taxon>Ascomycota</taxon>
        <taxon>Pezizomycotina</taxon>
        <taxon>Eurotiomycetes</taxon>
        <taxon>Chaetothyriomycetidae</taxon>
        <taxon>Chaetothyriales</taxon>
        <taxon>Cyphellophoraceae</taxon>
        <taxon>Cyphellophora</taxon>
    </lineage>
</organism>
<dbReference type="GO" id="GO:0003677">
    <property type="term" value="F:DNA binding"/>
    <property type="evidence" value="ECO:0007669"/>
    <property type="project" value="UniProtKB-KW"/>
</dbReference>
<proteinExistence type="predicted"/>
<dbReference type="InterPro" id="IPR036864">
    <property type="entry name" value="Zn2-C6_fun-type_DNA-bd_sf"/>
</dbReference>
<keyword evidence="2" id="KW-0539">Nucleus</keyword>
<evidence type="ECO:0000313" key="5">
    <source>
        <dbReference type="Proteomes" id="UP000038010"/>
    </source>
</evidence>
<gene>
    <name evidence="4" type="ORF">AB675_7624</name>
</gene>
<dbReference type="GeneID" id="28739887"/>
<feature type="compositionally biased region" description="Polar residues" evidence="3">
    <location>
        <begin position="353"/>
        <end position="364"/>
    </location>
</feature>
<dbReference type="SUPFAM" id="SSF57701">
    <property type="entry name" value="Zn2/Cys6 DNA-binding domain"/>
    <property type="match status" value="1"/>
</dbReference>
<evidence type="ECO:0000313" key="4">
    <source>
        <dbReference type="EMBL" id="KPI40532.1"/>
    </source>
</evidence>
<name>A0A0N1HUE6_9EURO</name>
<dbReference type="AlphaFoldDB" id="A0A0N1HUE6"/>
<keyword evidence="5" id="KW-1185">Reference proteome</keyword>
<evidence type="ECO:0000256" key="1">
    <source>
        <dbReference type="ARBA" id="ARBA00023125"/>
    </source>
</evidence>
<feature type="compositionally biased region" description="Basic and acidic residues" evidence="3">
    <location>
        <begin position="184"/>
        <end position="201"/>
    </location>
</feature>
<dbReference type="EMBL" id="LFJN01000012">
    <property type="protein sequence ID" value="KPI40532.1"/>
    <property type="molecule type" value="Genomic_DNA"/>
</dbReference>
<evidence type="ECO:0008006" key="6">
    <source>
        <dbReference type="Google" id="ProtNLM"/>
    </source>
</evidence>
<feature type="compositionally biased region" description="Polar residues" evidence="3">
    <location>
        <begin position="15"/>
        <end position="28"/>
    </location>
</feature>
<feature type="region of interest" description="Disordered" evidence="3">
    <location>
        <begin position="1"/>
        <end position="28"/>
    </location>
</feature>
<comment type="caution">
    <text evidence="4">The sequence shown here is derived from an EMBL/GenBank/DDBJ whole genome shotgun (WGS) entry which is preliminary data.</text>
</comment>
<dbReference type="GO" id="GO:0000981">
    <property type="term" value="F:DNA-binding transcription factor activity, RNA polymerase II-specific"/>
    <property type="evidence" value="ECO:0007669"/>
    <property type="project" value="InterPro"/>
</dbReference>
<evidence type="ECO:0000256" key="2">
    <source>
        <dbReference type="ARBA" id="ARBA00023242"/>
    </source>
</evidence>
<dbReference type="RefSeq" id="XP_018000495.1">
    <property type="nucleotide sequence ID" value="XM_018148007.1"/>
</dbReference>
<feature type="region of interest" description="Disordered" evidence="3">
    <location>
        <begin position="319"/>
        <end position="368"/>
    </location>
</feature>
<accession>A0A0N1HUE6</accession>
<dbReference type="GO" id="GO:0008270">
    <property type="term" value="F:zinc ion binding"/>
    <property type="evidence" value="ECO:0007669"/>
    <property type="project" value="InterPro"/>
</dbReference>
<evidence type="ECO:0000256" key="3">
    <source>
        <dbReference type="SAM" id="MobiDB-lite"/>
    </source>
</evidence>
<dbReference type="VEuPathDB" id="FungiDB:AB675_7624"/>
<protein>
    <recommendedName>
        <fullName evidence="6">Zn(2)-C6 fungal-type domain-containing protein</fullName>
    </recommendedName>
</protein>
<reference evidence="4 5" key="1">
    <citation type="submission" date="2015-06" db="EMBL/GenBank/DDBJ databases">
        <title>Draft genome of the ant-associated black yeast Phialophora attae CBS 131958.</title>
        <authorList>
            <person name="Moreno L.F."/>
            <person name="Stielow B.J."/>
            <person name="de Hoog S."/>
            <person name="Vicente V.A."/>
            <person name="Weiss V.A."/>
            <person name="de Vries M."/>
            <person name="Cruz L.M."/>
            <person name="Souza E.M."/>
        </authorList>
    </citation>
    <scope>NUCLEOTIDE SEQUENCE [LARGE SCALE GENOMIC DNA]</scope>
    <source>
        <strain evidence="4 5">CBS 131958</strain>
    </source>
</reference>
<dbReference type="Proteomes" id="UP000038010">
    <property type="component" value="Unassembled WGS sequence"/>
</dbReference>
<feature type="region of interest" description="Disordered" evidence="3">
    <location>
        <begin position="184"/>
        <end position="221"/>
    </location>
</feature>
<keyword evidence="1" id="KW-0238">DNA-binding</keyword>
<sequence>MDDIEMTPVPAVSGHSGSYSWPTSIPSRLQEQHQDVKNKNPGINVLLLKNTAVARKVGDEPRVYRYYMGTKGSGEQLDTHFYPNQGKFIVGEKAHSGGLLAAVWSGSPGLPHPVILAKSPTQNKTKSLFRPLWNGDYMSDNFDIERICEPEAARETVIATPKAQAASISKGVAGIIAINEHQSDVVETSQHRDPNSRDRGSVDGTGQSSRQDERPAKRLKTSGHGASRACVACVESELECEDEHPCQHCVMGGLACTVSQPAPSAVYNHNRTGSSAQDFEPAGDPQDEPEATAMLINDNDDAGVESESDIWELVNRVKRKHNSQRRTSFTREDWSSSPVASPQLAPSVPRQVQGETRQGPTATIDSEDTVLHSDTVVVDVPESEREDIANQVSATQQHQMSMVALVNNREFHSHPKELGDGHSFQLQQTAGEGDSGLDEVSDVHEDDISVDSDIDFHEEEVTAPTVPDTARKSIQVQRYRLARLATHGVLLKPDCHDLVIDGADKTIWVSTTHNEVDFDLVKGPSRIDNIIVVKHSSGSVPIVEIKFRGGRDIDLMFELHSREAVFHMVSTLQAIDQTLSVSTKGSEHLETLFQLALQTATSGRPSAIPGSVTREHGSVARDNKTPAQSAQTSFANAMVQTAKPMPVAMAGETTSELPPSPNILGPPPLSDARNDPPVLLNMSNIEVEVSLKEGKPPFTMRWHELNEERWQIVLGTALSSDNDEEIGPVEAVVTDQDPTNGLRQNRTATQSCSGLYTSFGEFSADVARSLGACSPRRVKVK</sequence>